<keyword evidence="1" id="KW-1133">Transmembrane helix</keyword>
<keyword evidence="1" id="KW-0472">Membrane</keyword>
<name>A0A183BRG5_GLOPA</name>
<feature type="signal peptide" evidence="2">
    <location>
        <begin position="1"/>
        <end position="22"/>
    </location>
</feature>
<evidence type="ECO:0000256" key="1">
    <source>
        <dbReference type="SAM" id="Phobius"/>
    </source>
</evidence>
<proteinExistence type="predicted"/>
<evidence type="ECO:0000256" key="2">
    <source>
        <dbReference type="SAM" id="SignalP"/>
    </source>
</evidence>
<dbReference type="AlphaFoldDB" id="A0A183BRG5"/>
<dbReference type="Proteomes" id="UP000050741">
    <property type="component" value="Unassembled WGS sequence"/>
</dbReference>
<sequence length="176" mass="18998">MSGSCAMLLLLSGTAVLMLVSAKSCYNSLRHNDDAQLPAEVINKVHQPVREWNIKDVKIGDKPDIRVCNWGCQIMICVKDGVPIFAVNACAPPKGGCDFYINNACKGTFNCTNCEKDLCNKEMIELPPPATANNSRATTYASSRSTTTSAGVRLLLMMIFGVVSIIHCAMAVLLVV</sequence>
<evidence type="ECO:0000313" key="4">
    <source>
        <dbReference type="WBParaSite" id="GPLIN_000320100"/>
    </source>
</evidence>
<accession>A0A183BRG5</accession>
<organism evidence="3 4">
    <name type="scientific">Globodera pallida</name>
    <name type="common">Potato cyst nematode worm</name>
    <name type="synonym">Heterodera pallida</name>
    <dbReference type="NCBI Taxonomy" id="36090"/>
    <lineage>
        <taxon>Eukaryota</taxon>
        <taxon>Metazoa</taxon>
        <taxon>Ecdysozoa</taxon>
        <taxon>Nematoda</taxon>
        <taxon>Chromadorea</taxon>
        <taxon>Rhabditida</taxon>
        <taxon>Tylenchina</taxon>
        <taxon>Tylenchomorpha</taxon>
        <taxon>Tylenchoidea</taxon>
        <taxon>Heteroderidae</taxon>
        <taxon>Heteroderinae</taxon>
        <taxon>Globodera</taxon>
    </lineage>
</organism>
<reference evidence="4" key="2">
    <citation type="submission" date="2016-06" db="UniProtKB">
        <authorList>
            <consortium name="WormBaseParasite"/>
        </authorList>
    </citation>
    <scope>IDENTIFICATION</scope>
</reference>
<protein>
    <submittedName>
        <fullName evidence="4">Secreted protein</fullName>
    </submittedName>
</protein>
<keyword evidence="2" id="KW-0732">Signal</keyword>
<dbReference type="WBParaSite" id="GPLIN_000320100">
    <property type="protein sequence ID" value="GPLIN_000320100"/>
    <property type="gene ID" value="GPLIN_000320100"/>
</dbReference>
<evidence type="ECO:0000313" key="3">
    <source>
        <dbReference type="Proteomes" id="UP000050741"/>
    </source>
</evidence>
<reference evidence="3" key="1">
    <citation type="submission" date="2014-05" db="EMBL/GenBank/DDBJ databases">
        <title>The genome and life-stage specific transcriptomes of Globodera pallida elucidate key aspects of plant parasitism by a cyst nematode.</title>
        <authorList>
            <person name="Cotton J.A."/>
            <person name="Lilley C.J."/>
            <person name="Jones L.M."/>
            <person name="Kikuchi T."/>
            <person name="Reid A.J."/>
            <person name="Thorpe P."/>
            <person name="Tsai I.J."/>
            <person name="Beasley H."/>
            <person name="Blok V."/>
            <person name="Cock P.J.A."/>
            <person name="Van den Akker S.E."/>
            <person name="Holroyd N."/>
            <person name="Hunt M."/>
            <person name="Mantelin S."/>
            <person name="Naghra H."/>
            <person name="Pain A."/>
            <person name="Palomares-Rius J.E."/>
            <person name="Zarowiecki M."/>
            <person name="Berriman M."/>
            <person name="Jones J.T."/>
            <person name="Urwin P.E."/>
        </authorList>
    </citation>
    <scope>NUCLEOTIDE SEQUENCE [LARGE SCALE GENOMIC DNA]</scope>
    <source>
        <strain evidence="3">Lindley</strain>
    </source>
</reference>
<feature type="chain" id="PRO_5008146544" evidence="2">
    <location>
        <begin position="23"/>
        <end position="176"/>
    </location>
</feature>
<keyword evidence="1" id="KW-0812">Transmembrane</keyword>
<feature type="transmembrane region" description="Helical" evidence="1">
    <location>
        <begin position="154"/>
        <end position="175"/>
    </location>
</feature>
<keyword evidence="3" id="KW-1185">Reference proteome</keyword>